<keyword evidence="11" id="KW-1185">Reference proteome</keyword>
<dbReference type="Pfam" id="PF00528">
    <property type="entry name" value="BPD_transp_1"/>
    <property type="match status" value="2"/>
</dbReference>
<evidence type="ECO:0000256" key="4">
    <source>
        <dbReference type="ARBA" id="ARBA00022519"/>
    </source>
</evidence>
<accession>A4BFH4</accession>
<feature type="transmembrane region" description="Helical" evidence="8">
    <location>
        <begin position="268"/>
        <end position="293"/>
    </location>
</feature>
<feature type="transmembrane region" description="Helical" evidence="8">
    <location>
        <begin position="218"/>
        <end position="238"/>
    </location>
</feature>
<comment type="caution">
    <text evidence="10">The sequence shown here is derived from an EMBL/GenBank/DDBJ whole genome shotgun (WGS) entry which is preliminary data.</text>
</comment>
<evidence type="ECO:0000313" key="10">
    <source>
        <dbReference type="EMBL" id="EAR09069.1"/>
    </source>
</evidence>
<feature type="domain" description="ABC transmembrane type-1" evidence="9">
    <location>
        <begin position="33"/>
        <end position="237"/>
    </location>
</feature>
<keyword evidence="6 8" id="KW-1133">Transmembrane helix</keyword>
<organism evidence="10 11">
    <name type="scientific">Reinekea blandensis MED297</name>
    <dbReference type="NCBI Taxonomy" id="314283"/>
    <lineage>
        <taxon>Bacteria</taxon>
        <taxon>Pseudomonadati</taxon>
        <taxon>Pseudomonadota</taxon>
        <taxon>Gammaproteobacteria</taxon>
        <taxon>Oceanospirillales</taxon>
        <taxon>Saccharospirillaceae</taxon>
        <taxon>Reinekea</taxon>
    </lineage>
</organism>
<feature type="transmembrane region" description="Helical" evidence="8">
    <location>
        <begin position="69"/>
        <end position="88"/>
    </location>
</feature>
<dbReference type="PANTHER" id="PTHR43357">
    <property type="entry name" value="INNER MEMBRANE ABC TRANSPORTER PERMEASE PROTEIN YDCV"/>
    <property type="match status" value="1"/>
</dbReference>
<keyword evidence="4" id="KW-0997">Cell inner membrane</keyword>
<dbReference type="EMBL" id="AAOE01000013">
    <property type="protein sequence ID" value="EAR09069.1"/>
    <property type="molecule type" value="Genomic_DNA"/>
</dbReference>
<feature type="transmembrane region" description="Helical" evidence="8">
    <location>
        <begin position="113"/>
        <end position="138"/>
    </location>
</feature>
<gene>
    <name evidence="10" type="ORF">MED297_17043</name>
</gene>
<keyword evidence="5 8" id="KW-0812">Transmembrane</keyword>
<feature type="transmembrane region" description="Helical" evidence="8">
    <location>
        <begin position="383"/>
        <end position="402"/>
    </location>
</feature>
<dbReference type="GO" id="GO:0055085">
    <property type="term" value="P:transmembrane transport"/>
    <property type="evidence" value="ECO:0007669"/>
    <property type="project" value="InterPro"/>
</dbReference>
<comment type="similarity">
    <text evidence="8">Belongs to the binding-protein-dependent transport system permease family.</text>
</comment>
<evidence type="ECO:0000313" key="11">
    <source>
        <dbReference type="Proteomes" id="UP000005953"/>
    </source>
</evidence>
<name>A4BFH4_9GAMM</name>
<feature type="transmembrane region" description="Helical" evidence="8">
    <location>
        <begin position="37"/>
        <end position="57"/>
    </location>
</feature>
<evidence type="ECO:0000256" key="3">
    <source>
        <dbReference type="ARBA" id="ARBA00022475"/>
    </source>
</evidence>
<feature type="transmembrane region" description="Helical" evidence="8">
    <location>
        <begin position="346"/>
        <end position="371"/>
    </location>
</feature>
<dbReference type="InterPro" id="IPR000515">
    <property type="entry name" value="MetI-like"/>
</dbReference>
<evidence type="ECO:0000256" key="7">
    <source>
        <dbReference type="ARBA" id="ARBA00023136"/>
    </source>
</evidence>
<dbReference type="HOGENOM" id="CLU_021838_0_2_6"/>
<feature type="transmembrane region" description="Helical" evidence="8">
    <location>
        <begin position="165"/>
        <end position="187"/>
    </location>
</feature>
<keyword evidence="3" id="KW-1003">Cell membrane</keyword>
<evidence type="ECO:0000259" key="9">
    <source>
        <dbReference type="PROSITE" id="PS50928"/>
    </source>
</evidence>
<dbReference type="STRING" id="314283.MED297_17043"/>
<dbReference type="CDD" id="cd06261">
    <property type="entry name" value="TM_PBP2"/>
    <property type="match status" value="2"/>
</dbReference>
<sequence length="522" mass="56883">MLSTPLLVIVLMAVTGKADVWSHLWQTVLGDYVTHSLRLVVGVAIGVLLLGVSTAWLTACCEFPGRKLLSLLLLLPMAMPAYIIAYAYTGLLDFAGPIQTWIRATFELRYGEYWFFNIHSVTGATLMLSLVLYPYVYLMARAAFLAQSAHIIDVSRSLGATPSRAFFRVALPMARPAIVAGLSLAMMETLADYGTVQYFGVPTFTTGIFRTFYGFGDAAAAAQLAVVLLTFVILLVVLEKYSRRRISYFQSSDRKTPMTRLPLQGLTAWLTTLWCLLPVSLGFLLPFGLLAVWSTSSNEWVQGGFIDIAVNSLSLAAIAALVAVLLALVFAYAARISRSRWVHLSVQVTSLGYALPGTIIAIGVLVSFAWIDHHAVAAFDSMAGTQLGLLFSGTLIALVFAYTTRFLAVSLGAVQSGLQTIKPSLDSTARLLGRTPLQVLREIHVPMLKGSVLTAFLIVFVDVLKELPATLMLRPFNFNTLAVRAYELASDERLIDAAPASVLIVLVGLIPVFFLNRSITKR</sequence>
<dbReference type="AlphaFoldDB" id="A4BFH4"/>
<evidence type="ECO:0000256" key="8">
    <source>
        <dbReference type="RuleBase" id="RU363032"/>
    </source>
</evidence>
<evidence type="ECO:0000256" key="2">
    <source>
        <dbReference type="ARBA" id="ARBA00022448"/>
    </source>
</evidence>
<protein>
    <submittedName>
        <fullName evidence="10">ABC-type Fe3+ transport system, permease component</fullName>
    </submittedName>
</protein>
<dbReference type="GO" id="GO:0005886">
    <property type="term" value="C:plasma membrane"/>
    <property type="evidence" value="ECO:0007669"/>
    <property type="project" value="UniProtKB-SubCell"/>
</dbReference>
<evidence type="ECO:0000256" key="5">
    <source>
        <dbReference type="ARBA" id="ARBA00022692"/>
    </source>
</evidence>
<feature type="transmembrane region" description="Helical" evidence="8">
    <location>
        <begin position="447"/>
        <end position="464"/>
    </location>
</feature>
<dbReference type="PROSITE" id="PS50928">
    <property type="entry name" value="ABC_TM1"/>
    <property type="match status" value="2"/>
</dbReference>
<feature type="transmembrane region" description="Helical" evidence="8">
    <location>
        <begin position="497"/>
        <end position="515"/>
    </location>
</feature>
<evidence type="ECO:0000256" key="6">
    <source>
        <dbReference type="ARBA" id="ARBA00022989"/>
    </source>
</evidence>
<reference evidence="10 11" key="1">
    <citation type="submission" date="2006-02" db="EMBL/GenBank/DDBJ databases">
        <authorList>
            <person name="Pinhassi J."/>
            <person name="Pedros-Alio C."/>
            <person name="Ferriera S."/>
            <person name="Johnson J."/>
            <person name="Kravitz S."/>
            <person name="Halpern A."/>
            <person name="Remington K."/>
            <person name="Beeson K."/>
            <person name="Tran B."/>
            <person name="Rogers Y.-H."/>
            <person name="Friedman R."/>
            <person name="Venter J.C."/>
        </authorList>
    </citation>
    <scope>NUCLEOTIDE SEQUENCE [LARGE SCALE GENOMIC DNA]</scope>
    <source>
        <strain evidence="10 11">MED297</strain>
    </source>
</reference>
<dbReference type="Proteomes" id="UP000005953">
    <property type="component" value="Unassembled WGS sequence"/>
</dbReference>
<keyword evidence="2 8" id="KW-0813">Transport</keyword>
<dbReference type="InterPro" id="IPR035906">
    <property type="entry name" value="MetI-like_sf"/>
</dbReference>
<dbReference type="SUPFAM" id="SSF161098">
    <property type="entry name" value="MetI-like"/>
    <property type="match status" value="2"/>
</dbReference>
<dbReference type="PANTHER" id="PTHR43357:SF3">
    <property type="entry name" value="FE(3+)-TRANSPORT SYSTEM PERMEASE PROTEIN FBPB 2"/>
    <property type="match status" value="1"/>
</dbReference>
<comment type="subcellular location">
    <subcellularLocation>
        <location evidence="1">Cell inner membrane</location>
        <topology evidence="1">Multi-pass membrane protein</topology>
    </subcellularLocation>
    <subcellularLocation>
        <location evidence="8">Cell membrane</location>
        <topology evidence="8">Multi-pass membrane protein</topology>
    </subcellularLocation>
</comment>
<feature type="transmembrane region" description="Helical" evidence="8">
    <location>
        <begin position="313"/>
        <end position="334"/>
    </location>
</feature>
<evidence type="ECO:0000256" key="1">
    <source>
        <dbReference type="ARBA" id="ARBA00004429"/>
    </source>
</evidence>
<dbReference type="FunFam" id="1.10.3720.10:FF:000088">
    <property type="entry name" value="Iron(III) ABC transporter, permease protein"/>
    <property type="match status" value="1"/>
</dbReference>
<keyword evidence="7 8" id="KW-0472">Membrane</keyword>
<proteinExistence type="inferred from homology"/>
<feature type="domain" description="ABC transmembrane type-1" evidence="9">
    <location>
        <begin position="309"/>
        <end position="516"/>
    </location>
</feature>
<dbReference type="Gene3D" id="1.10.3720.10">
    <property type="entry name" value="MetI-like"/>
    <property type="match status" value="2"/>
</dbReference>